<sequence>MSMTTEPPAPLRSPLRLRLSDRFGSNTLDGGWWPQSRDLGVELLDLVDNFPRERGRIVRALVSPPDWDSPPRQVRVARGWVKTGSFPQDDTHLIVLTTANRERLQLLVVPPSMTQEQGSEALLAAATRGNAHPAGELLEEVADQPATVPGDHWSDDGGHYWGSGGAPSERLEG</sequence>
<protein>
    <submittedName>
        <fullName evidence="2">Uncharacterized protein</fullName>
    </submittedName>
</protein>
<evidence type="ECO:0000256" key="1">
    <source>
        <dbReference type="SAM" id="MobiDB-lite"/>
    </source>
</evidence>
<dbReference type="Pfam" id="PF19457">
    <property type="entry name" value="DUF5994"/>
    <property type="match status" value="1"/>
</dbReference>
<dbReference type="AlphaFoldDB" id="A0A2T8FE11"/>
<dbReference type="InterPro" id="IPR046036">
    <property type="entry name" value="DUF5994"/>
</dbReference>
<reference evidence="2 3" key="1">
    <citation type="submission" date="2018-04" db="EMBL/GenBank/DDBJ databases">
        <title>Genome of Nocardioides gansuensis WSJ-1.</title>
        <authorList>
            <person name="Wu S."/>
            <person name="Wang G."/>
        </authorList>
    </citation>
    <scope>NUCLEOTIDE SEQUENCE [LARGE SCALE GENOMIC DNA]</scope>
    <source>
        <strain evidence="2 3">WSJ-1</strain>
    </source>
</reference>
<proteinExistence type="predicted"/>
<dbReference type="Proteomes" id="UP000246018">
    <property type="component" value="Unassembled WGS sequence"/>
</dbReference>
<keyword evidence="3" id="KW-1185">Reference proteome</keyword>
<dbReference type="EMBL" id="QDGZ01000002">
    <property type="protein sequence ID" value="PVG83929.1"/>
    <property type="molecule type" value="Genomic_DNA"/>
</dbReference>
<gene>
    <name evidence="2" type="ORF">DDE18_06500</name>
</gene>
<dbReference type="OrthoDB" id="3785441at2"/>
<dbReference type="RefSeq" id="WP_116571403.1">
    <property type="nucleotide sequence ID" value="NZ_QDGZ01000002.1"/>
</dbReference>
<organism evidence="2 3">
    <name type="scientific">Nocardioides gansuensis</name>
    <dbReference type="NCBI Taxonomy" id="2138300"/>
    <lineage>
        <taxon>Bacteria</taxon>
        <taxon>Bacillati</taxon>
        <taxon>Actinomycetota</taxon>
        <taxon>Actinomycetes</taxon>
        <taxon>Propionibacteriales</taxon>
        <taxon>Nocardioidaceae</taxon>
        <taxon>Nocardioides</taxon>
    </lineage>
</organism>
<name>A0A2T8FE11_9ACTN</name>
<accession>A0A2T8FE11</accession>
<feature type="region of interest" description="Disordered" evidence="1">
    <location>
        <begin position="145"/>
        <end position="173"/>
    </location>
</feature>
<evidence type="ECO:0000313" key="3">
    <source>
        <dbReference type="Proteomes" id="UP000246018"/>
    </source>
</evidence>
<comment type="caution">
    <text evidence="2">The sequence shown here is derived from an EMBL/GenBank/DDBJ whole genome shotgun (WGS) entry which is preliminary data.</text>
</comment>
<evidence type="ECO:0000313" key="2">
    <source>
        <dbReference type="EMBL" id="PVG83929.1"/>
    </source>
</evidence>